<name>A0ACC0NCA5_RHOML</name>
<comment type="caution">
    <text evidence="1">The sequence shown here is derived from an EMBL/GenBank/DDBJ whole genome shotgun (WGS) entry which is preliminary data.</text>
</comment>
<evidence type="ECO:0000313" key="1">
    <source>
        <dbReference type="EMBL" id="KAI8550118.1"/>
    </source>
</evidence>
<reference evidence="1" key="1">
    <citation type="submission" date="2022-02" db="EMBL/GenBank/DDBJ databases">
        <title>Plant Genome Project.</title>
        <authorList>
            <person name="Zhang R.-G."/>
        </authorList>
    </citation>
    <scope>NUCLEOTIDE SEQUENCE</scope>
    <source>
        <strain evidence="1">AT1</strain>
    </source>
</reference>
<dbReference type="Proteomes" id="UP001062846">
    <property type="component" value="Chromosome 6"/>
</dbReference>
<accession>A0ACC0NCA5</accession>
<organism evidence="1 2">
    <name type="scientific">Rhododendron molle</name>
    <name type="common">Chinese azalea</name>
    <name type="synonym">Azalea mollis</name>
    <dbReference type="NCBI Taxonomy" id="49168"/>
    <lineage>
        <taxon>Eukaryota</taxon>
        <taxon>Viridiplantae</taxon>
        <taxon>Streptophyta</taxon>
        <taxon>Embryophyta</taxon>
        <taxon>Tracheophyta</taxon>
        <taxon>Spermatophyta</taxon>
        <taxon>Magnoliopsida</taxon>
        <taxon>eudicotyledons</taxon>
        <taxon>Gunneridae</taxon>
        <taxon>Pentapetalae</taxon>
        <taxon>asterids</taxon>
        <taxon>Ericales</taxon>
        <taxon>Ericaceae</taxon>
        <taxon>Ericoideae</taxon>
        <taxon>Rhodoreae</taxon>
        <taxon>Rhododendron</taxon>
    </lineage>
</organism>
<evidence type="ECO:0000313" key="2">
    <source>
        <dbReference type="Proteomes" id="UP001062846"/>
    </source>
</evidence>
<dbReference type="EMBL" id="CM046393">
    <property type="protein sequence ID" value="KAI8550118.1"/>
    <property type="molecule type" value="Genomic_DNA"/>
</dbReference>
<proteinExistence type="predicted"/>
<keyword evidence="2" id="KW-1185">Reference proteome</keyword>
<gene>
    <name evidence="1" type="ORF">RHMOL_Rhmol06G0079600</name>
</gene>
<protein>
    <submittedName>
        <fullName evidence="1">Uncharacterized protein</fullName>
    </submittedName>
</protein>
<sequence>MDLGTVSLDSCVSIASSLASDGEANRKWYGSGILKQERSEPTAEDNLRSIKVAKTEQMLSFSSPKSETVARPNYSHHSSNTYNRNTGYGFGGLNAESMQGVVAGLRSPFTPSQWMELEHQALIYKYITANASIPSNLLIPIRRALESAGVYGFSSGALRSSTLGWGTYHLGYSNNNDPEPGRCRRTDGKKWRCSRDAVPDGKYCERHVNRGRHRSRKPVEGQNGHSVSGPTTTTTAKLMATSSPPFGMVVTGGGTKNSLGQSDHSQFKQLQPAASNPCASSSHLNRILLNKDNVGERNQDAMNLSMSSHAIAQEENQFSIPKQPNSYDEYSGAEFGLVCSDSLLNPLHKSKSRNSTHQFMDDRTHLSISIPETTSDFMSSTSSPTNQKLAVSPLRLSREVDSELGFRVGSGINQSNQRQVNWIPISWESSVGGPLGEVLHSSNSSPCLAPSSPTGVLQRMNNGFGSLSNSAGSSPRAESHRIQDGLVTIRT</sequence>